<dbReference type="EMBL" id="JAUJWV010000001">
    <property type="protein sequence ID" value="MDN7240563.1"/>
    <property type="molecule type" value="Genomic_DNA"/>
</dbReference>
<keyword evidence="3" id="KW-1185">Reference proteome</keyword>
<dbReference type="Gene3D" id="3.40.50.10910">
    <property type="entry name" value="Amidohydrolase"/>
    <property type="match status" value="1"/>
</dbReference>
<dbReference type="Gene3D" id="1.20.58.520">
    <property type="entry name" value="Amidohydrolase"/>
    <property type="match status" value="1"/>
</dbReference>
<dbReference type="Proteomes" id="UP001172055">
    <property type="component" value="Unassembled WGS sequence"/>
</dbReference>
<evidence type="ECO:0000313" key="3">
    <source>
        <dbReference type="Proteomes" id="UP001172055"/>
    </source>
</evidence>
<dbReference type="InterPro" id="IPR051781">
    <property type="entry name" value="Metallo-dep_Hydrolase"/>
</dbReference>
<evidence type="ECO:0000313" key="2">
    <source>
        <dbReference type="EMBL" id="MDN7240563.1"/>
    </source>
</evidence>
<gene>
    <name evidence="2" type="ORF">QWY14_02120</name>
</gene>
<dbReference type="PANTHER" id="PTHR43135:SF3">
    <property type="entry name" value="ALPHA-D-RIBOSE 1-METHYLPHOSPHONATE 5-TRIPHOSPHATE DIPHOSPHATASE"/>
    <property type="match status" value="1"/>
</dbReference>
<proteinExistence type="predicted"/>
<name>A0ABT8MYN4_9BACL</name>
<feature type="domain" description="Amidohydrolase-related" evidence="1">
    <location>
        <begin position="14"/>
        <end position="371"/>
    </location>
</feature>
<reference evidence="2 3" key="1">
    <citation type="submission" date="2023-06" db="EMBL/GenBank/DDBJ databases">
        <title>Novel species in genus Planococcus.</title>
        <authorList>
            <person name="Ning S."/>
        </authorList>
    </citation>
    <scope>NUCLEOTIDE SEQUENCE [LARGE SCALE GENOMIC DNA]</scope>
    <source>
        <strain evidence="2 3">N028</strain>
    </source>
</reference>
<comment type="caution">
    <text evidence="2">The sequence shown here is derived from an EMBL/GenBank/DDBJ whole genome shotgun (WGS) entry which is preliminary data.</text>
</comment>
<dbReference type="PANTHER" id="PTHR43135">
    <property type="entry name" value="ALPHA-D-RIBOSE 1-METHYLPHOSPHONATE 5-TRIPHOSPHATE DIPHOSPHATASE"/>
    <property type="match status" value="1"/>
</dbReference>
<dbReference type="Pfam" id="PF01979">
    <property type="entry name" value="Amidohydro_1"/>
    <property type="match status" value="1"/>
</dbReference>
<dbReference type="SUPFAM" id="SSF51338">
    <property type="entry name" value="Composite domain of metallo-dependent hydrolases"/>
    <property type="match status" value="1"/>
</dbReference>
<organism evidence="2 3">
    <name type="scientific">Planococcus shixiaomingii</name>
    <dbReference type="NCBI Taxonomy" id="3058393"/>
    <lineage>
        <taxon>Bacteria</taxon>
        <taxon>Bacillati</taxon>
        <taxon>Bacillota</taxon>
        <taxon>Bacilli</taxon>
        <taxon>Bacillales</taxon>
        <taxon>Caryophanaceae</taxon>
        <taxon>Planococcus</taxon>
    </lineage>
</organism>
<dbReference type="SUPFAM" id="SSF51556">
    <property type="entry name" value="Metallo-dependent hydrolases"/>
    <property type="match status" value="1"/>
</dbReference>
<dbReference type="InterPro" id="IPR011059">
    <property type="entry name" value="Metal-dep_hydrolase_composite"/>
</dbReference>
<protein>
    <submittedName>
        <fullName evidence="2">Amidohydrolase family protein</fullName>
    </submittedName>
</protein>
<evidence type="ECO:0000259" key="1">
    <source>
        <dbReference type="Pfam" id="PF01979"/>
    </source>
</evidence>
<sequence>MAFDCPEIDLEGKFVLPGLIDMHCHILESFAPHFVAAGVTTVRNTAGNVLQLKDLIEADPSAPTPRVYSADRMIDGPPGLWGPSSSGNFVAPSKLQARNEVKRQAAAGAKFIKVYGWLPKEEMEAVVEEAKAHNLEVSCDLLHSYNVNALDAAKIGVTWFEHASGFLQTLYPSWNTQADQEEWDKINWAEPNEREIKKLCEEMIKYNVKLCPTLVLSNQIMQYPDYWNPQNEIIESIAGIEHLNEQWGNMSGYMKEMKTQVGLIEAFTKKVTKTYFDLGGTVVTGTDTPAGIWTYPGAALHRELELFVEIGFSEMEALQAATIKAAEAIGLNDIGVIKNGAMADLVVLSENPLADIRNTKTIDMVIKGGKVYTQSEILENTPNQTDFMERYENFELEFAKIMEQEEIEG</sequence>
<dbReference type="InterPro" id="IPR032466">
    <property type="entry name" value="Metal_Hydrolase"/>
</dbReference>
<dbReference type="InterPro" id="IPR006680">
    <property type="entry name" value="Amidohydro-rel"/>
</dbReference>
<dbReference type="Gene3D" id="3.30.110.90">
    <property type="entry name" value="Amidohydrolase"/>
    <property type="match status" value="1"/>
</dbReference>
<dbReference type="Gene3D" id="2.30.40.10">
    <property type="entry name" value="Urease, subunit C, domain 1"/>
    <property type="match status" value="1"/>
</dbReference>
<accession>A0ABT8MYN4</accession>